<proteinExistence type="predicted"/>
<dbReference type="InterPro" id="IPR036691">
    <property type="entry name" value="Endo/exonu/phosph_ase_sf"/>
</dbReference>
<keyword evidence="4" id="KW-1185">Reference proteome</keyword>
<evidence type="ECO:0000256" key="1">
    <source>
        <dbReference type="SAM" id="SignalP"/>
    </source>
</evidence>
<keyword evidence="3" id="KW-0540">Nuclease</keyword>
<keyword evidence="3" id="KW-0255">Endonuclease</keyword>
<feature type="signal peptide" evidence="1">
    <location>
        <begin position="1"/>
        <end position="26"/>
    </location>
</feature>
<name>A0ABV3S6G4_9GAMM</name>
<gene>
    <name evidence="3" type="ORF">V6X64_01685</name>
</gene>
<feature type="domain" description="Endonuclease/exonuclease/phosphatase" evidence="2">
    <location>
        <begin position="276"/>
        <end position="538"/>
    </location>
</feature>
<dbReference type="GO" id="GO:0004519">
    <property type="term" value="F:endonuclease activity"/>
    <property type="evidence" value="ECO:0007669"/>
    <property type="project" value="UniProtKB-KW"/>
</dbReference>
<dbReference type="Proteomes" id="UP001556653">
    <property type="component" value="Unassembled WGS sequence"/>
</dbReference>
<dbReference type="RefSeq" id="WP_367966187.1">
    <property type="nucleotide sequence ID" value="NZ_JBAKFI010000003.1"/>
</dbReference>
<accession>A0ABV3S6G4</accession>
<keyword evidence="1" id="KW-0732">Signal</keyword>
<dbReference type="InterPro" id="IPR047971">
    <property type="entry name" value="ExeM-like"/>
</dbReference>
<keyword evidence="3" id="KW-0378">Hydrolase</keyword>
<feature type="chain" id="PRO_5046043552" evidence="1">
    <location>
        <begin position="27"/>
        <end position="550"/>
    </location>
</feature>
<dbReference type="Pfam" id="PF03372">
    <property type="entry name" value="Exo_endo_phos"/>
    <property type="match status" value="1"/>
</dbReference>
<dbReference type="EMBL" id="JBAKFJ010000001">
    <property type="protein sequence ID" value="MEX0385707.1"/>
    <property type="molecule type" value="Genomic_DNA"/>
</dbReference>
<dbReference type="SUPFAM" id="SSF56219">
    <property type="entry name" value="DNase I-like"/>
    <property type="match status" value="1"/>
</dbReference>
<dbReference type="PANTHER" id="PTHR42834">
    <property type="entry name" value="ENDONUCLEASE/EXONUCLEASE/PHOSPHATASE FAMILY PROTEIN (AFU_ORTHOLOGUE AFUA_3G09210)"/>
    <property type="match status" value="1"/>
</dbReference>
<comment type="caution">
    <text evidence="3">The sequence shown here is derived from an EMBL/GenBank/DDBJ whole genome shotgun (WGS) entry which is preliminary data.</text>
</comment>
<dbReference type="InterPro" id="IPR005135">
    <property type="entry name" value="Endo/exonuclease/phosphatase"/>
</dbReference>
<dbReference type="NCBIfam" id="NF033681">
    <property type="entry name" value="ExeM_NucH_DNase"/>
    <property type="match status" value="1"/>
</dbReference>
<protein>
    <submittedName>
        <fullName evidence="3">ExeM/NucH family extracellular endonuclease</fullName>
    </submittedName>
</protein>
<evidence type="ECO:0000313" key="3">
    <source>
        <dbReference type="EMBL" id="MEX0385707.1"/>
    </source>
</evidence>
<evidence type="ECO:0000259" key="2">
    <source>
        <dbReference type="Pfam" id="PF03372"/>
    </source>
</evidence>
<evidence type="ECO:0000313" key="4">
    <source>
        <dbReference type="Proteomes" id="UP001556653"/>
    </source>
</evidence>
<dbReference type="PANTHER" id="PTHR42834:SF1">
    <property type="entry name" value="ENDONUCLEASE_EXONUCLEASE_PHOSPHATASE FAMILY PROTEIN (AFU_ORTHOLOGUE AFUA_3G09210)"/>
    <property type="match status" value="1"/>
</dbReference>
<reference evidence="3 4" key="1">
    <citation type="submission" date="2024-02" db="EMBL/GenBank/DDBJ databases">
        <title>New especies of Spiribacter isolated from saline water.</title>
        <authorList>
            <person name="Leon M.J."/>
            <person name="De La Haba R."/>
            <person name="Sanchez-Porro C."/>
            <person name="Ventosa A."/>
        </authorList>
    </citation>
    <scope>NUCLEOTIDE SEQUENCE [LARGE SCALE GENOMIC DNA]</scope>
    <source>
        <strain evidence="4">ag22IC4-227</strain>
    </source>
</reference>
<organism evidence="3 4">
    <name type="scientific">Spiribacter onubensis</name>
    <dbReference type="NCBI Taxonomy" id="3122420"/>
    <lineage>
        <taxon>Bacteria</taxon>
        <taxon>Pseudomonadati</taxon>
        <taxon>Pseudomonadota</taxon>
        <taxon>Gammaproteobacteria</taxon>
        <taxon>Chromatiales</taxon>
        <taxon>Ectothiorhodospiraceae</taxon>
        <taxon>Spiribacter</taxon>
    </lineage>
</organism>
<dbReference type="CDD" id="cd04486">
    <property type="entry name" value="YhcR_OBF_like"/>
    <property type="match status" value="1"/>
</dbReference>
<dbReference type="Gene3D" id="3.60.10.10">
    <property type="entry name" value="Endonuclease/exonuclease/phosphatase"/>
    <property type="match status" value="1"/>
</dbReference>
<sequence>MPAPVIWRWLAIAAVLISGLSGTALAAPTECGEGGTTSIARIRGLDGPPVAEGEAVTVEATVTASFPGDRGLNGFYLQSHQPVAGIFVYAPDLDARNAPRPGERWRIAAHTGRYREQIQLERLEARRLCGGGKARPAVLDPDRPEAYPGLRDRLVTIRGPLHVAEVYNLGRYGTLALARGGRPFHPNNGVQGGRRIDLLLDDGSYRRDPRPVPHTDAAGVRRAGDRIGPITGILAHAFGRWRIHPVKDPVFVAANPRPSAPAEHEGLRVLQLNLRNYFIDRDGRGPPTEVGFVRQRERLRQVIRRLDADLLVLHEIQNQPAAVEDLLTFLNAGQPPAKRYRQTLDARREAVIRSVLLYRPQQLVLVDSGRQMADVHPRDPVTGRFRTAAGERLRVVAAHFKSRGGCPDAGDIDQGAGCWAERRLRQSRRLIDWLDEMQPSEGGAAAPILVLADFNAYAQEAAITAWLDAGFVDLLAEALPPGERYTYNYRGLAGYLDHALATPSLMSRIDGVHVWHINADEPAYLDDEAAGIWRSSDHDPMVIDLDWSAP</sequence>